<keyword evidence="2" id="KW-0520">NAD</keyword>
<dbReference type="STRING" id="1314773.A0A3N2PN15"/>
<dbReference type="GeneID" id="39579133"/>
<keyword evidence="3" id="KW-0456">Lyase</keyword>
<evidence type="ECO:0000313" key="6">
    <source>
        <dbReference type="Proteomes" id="UP000272025"/>
    </source>
</evidence>
<name>A0A3N2PN15_SODAK</name>
<dbReference type="Proteomes" id="UP000272025">
    <property type="component" value="Unassembled WGS sequence"/>
</dbReference>
<dbReference type="CDD" id="cd05246">
    <property type="entry name" value="dTDP_GD_SDR_e"/>
    <property type="match status" value="1"/>
</dbReference>
<feature type="domain" description="NAD(P)-binding" evidence="4">
    <location>
        <begin position="47"/>
        <end position="357"/>
    </location>
</feature>
<dbReference type="FunFam" id="3.40.50.720:FF:000304">
    <property type="entry name" value="UDP-glucose 4,6-dehydratase"/>
    <property type="match status" value="1"/>
</dbReference>
<dbReference type="AlphaFoldDB" id="A0A3N2PN15"/>
<evidence type="ECO:0000256" key="2">
    <source>
        <dbReference type="ARBA" id="ARBA00023027"/>
    </source>
</evidence>
<protein>
    <submittedName>
        <fullName evidence="5">Dtdp-glucose-dehydratase</fullName>
    </submittedName>
</protein>
<gene>
    <name evidence="5" type="ORF">SODALDRAFT_328298</name>
</gene>
<accession>A0A3N2PN15</accession>
<dbReference type="PANTHER" id="PTHR43000">
    <property type="entry name" value="DTDP-D-GLUCOSE 4,6-DEHYDRATASE-RELATED"/>
    <property type="match status" value="1"/>
</dbReference>
<dbReference type="Gene3D" id="3.40.50.720">
    <property type="entry name" value="NAD(P)-binding Rossmann-like Domain"/>
    <property type="match status" value="1"/>
</dbReference>
<evidence type="ECO:0000256" key="1">
    <source>
        <dbReference type="ARBA" id="ARBA00001911"/>
    </source>
</evidence>
<evidence type="ECO:0000259" key="4">
    <source>
        <dbReference type="Pfam" id="PF16363"/>
    </source>
</evidence>
<dbReference type="GO" id="GO:0009225">
    <property type="term" value="P:nucleotide-sugar metabolic process"/>
    <property type="evidence" value="ECO:0007669"/>
    <property type="project" value="InterPro"/>
</dbReference>
<reference evidence="5 6" key="1">
    <citation type="journal article" date="2018" name="Mol. Ecol.">
        <title>The obligate alkalophilic soda-lake fungus Sodiomyces alkalinus has shifted to a protein diet.</title>
        <authorList>
            <person name="Grum-Grzhimaylo A.A."/>
            <person name="Falkoski D.L."/>
            <person name="van den Heuvel J."/>
            <person name="Valero-Jimenez C.A."/>
            <person name="Min B."/>
            <person name="Choi I.G."/>
            <person name="Lipzen A."/>
            <person name="Daum C.G."/>
            <person name="Aanen D.K."/>
            <person name="Tsang A."/>
            <person name="Henrissat B."/>
            <person name="Bilanenko E.N."/>
            <person name="de Vries R.P."/>
            <person name="van Kan J.A.L."/>
            <person name="Grigoriev I.V."/>
            <person name="Debets A.J.M."/>
        </authorList>
    </citation>
    <scope>NUCLEOTIDE SEQUENCE [LARGE SCALE GENOMIC DNA]</scope>
    <source>
        <strain evidence="5 6">F11</strain>
    </source>
</reference>
<dbReference type="RefSeq" id="XP_028463718.1">
    <property type="nucleotide sequence ID" value="XM_028610655.1"/>
</dbReference>
<dbReference type="InterPro" id="IPR036291">
    <property type="entry name" value="NAD(P)-bd_dom_sf"/>
</dbReference>
<dbReference type="Gene3D" id="3.90.25.10">
    <property type="entry name" value="UDP-galactose 4-epimerase, domain 1"/>
    <property type="match status" value="1"/>
</dbReference>
<sequence length="425" mass="48181">MAPNGTTTSRGHPARKKFFEDFGIWKEAPLLTGTTKFEPLPHVKNIMVTGGAGFIACWFVRHLTMTYPDAYNIVSFDKLDYCASLNNTRALNERHNFTFVQGDITNPNEVLNCLKRYNIDTIFHFAAQSHVDLSFGNSYGFTHTNVYGTHVLLEGAKSVGIGRFIHVSTDEVYGEVKDDDDDLLETSILAPTNPYAASKAAAEMLVHSYQKSFKLPVIIVRSNNVYGPHQFPEKIIPKFTCLLNRRQPLVLHGDGSNTRRYLFAGDAADAFDTILHKGQIGQIYNVGSYDEISNLELCRLLLKELNIPHETPEDFTKWVKYTHDRPFNDHRYAVDGTKLRQLGWDQKTSFEDGLKMTVDWYLKFGEEWWDDITQVLTPFPIVTSLEIIGDKEPVSDRPLVKTVPEPINGKKRKIERANGVHAVPV</sequence>
<evidence type="ECO:0000313" key="5">
    <source>
        <dbReference type="EMBL" id="ROT35912.1"/>
    </source>
</evidence>
<dbReference type="OrthoDB" id="331544at2759"/>
<evidence type="ECO:0000256" key="3">
    <source>
        <dbReference type="ARBA" id="ARBA00023239"/>
    </source>
</evidence>
<proteinExistence type="predicted"/>
<dbReference type="SUPFAM" id="SSF51735">
    <property type="entry name" value="NAD(P)-binding Rossmann-fold domains"/>
    <property type="match status" value="1"/>
</dbReference>
<dbReference type="EMBL" id="ML119060">
    <property type="protein sequence ID" value="ROT35912.1"/>
    <property type="molecule type" value="Genomic_DNA"/>
</dbReference>
<keyword evidence="6" id="KW-1185">Reference proteome</keyword>
<dbReference type="Pfam" id="PF16363">
    <property type="entry name" value="GDP_Man_Dehyd"/>
    <property type="match status" value="1"/>
</dbReference>
<dbReference type="InterPro" id="IPR005888">
    <property type="entry name" value="dTDP_Gluc_deHydtase"/>
</dbReference>
<organism evidence="5 6">
    <name type="scientific">Sodiomyces alkalinus (strain CBS 110278 / VKM F-3762 / F11)</name>
    <name type="common">Alkaliphilic filamentous fungus</name>
    <dbReference type="NCBI Taxonomy" id="1314773"/>
    <lineage>
        <taxon>Eukaryota</taxon>
        <taxon>Fungi</taxon>
        <taxon>Dikarya</taxon>
        <taxon>Ascomycota</taxon>
        <taxon>Pezizomycotina</taxon>
        <taxon>Sordariomycetes</taxon>
        <taxon>Hypocreomycetidae</taxon>
        <taxon>Glomerellales</taxon>
        <taxon>Plectosphaerellaceae</taxon>
        <taxon>Sodiomyces</taxon>
    </lineage>
</organism>
<dbReference type="GO" id="GO:0008460">
    <property type="term" value="F:dTDP-glucose 4,6-dehydratase activity"/>
    <property type="evidence" value="ECO:0007669"/>
    <property type="project" value="InterPro"/>
</dbReference>
<comment type="cofactor">
    <cofactor evidence="1">
        <name>NAD(+)</name>
        <dbReference type="ChEBI" id="CHEBI:57540"/>
    </cofactor>
</comment>
<dbReference type="InterPro" id="IPR016040">
    <property type="entry name" value="NAD(P)-bd_dom"/>
</dbReference>